<organism evidence="1 2">
    <name type="scientific">Microbacterium aoyamense</name>
    <dbReference type="NCBI Taxonomy" id="344166"/>
    <lineage>
        <taxon>Bacteria</taxon>
        <taxon>Bacillati</taxon>
        <taxon>Actinomycetota</taxon>
        <taxon>Actinomycetes</taxon>
        <taxon>Micrococcales</taxon>
        <taxon>Microbacteriaceae</taxon>
        <taxon>Microbacterium</taxon>
    </lineage>
</organism>
<proteinExistence type="predicted"/>
<protein>
    <recommendedName>
        <fullName evidence="3">Secreted protein</fullName>
    </recommendedName>
</protein>
<keyword evidence="2" id="KW-1185">Reference proteome</keyword>
<name>A0ABN2PY47_9MICO</name>
<dbReference type="Proteomes" id="UP001501343">
    <property type="component" value="Unassembled WGS sequence"/>
</dbReference>
<gene>
    <name evidence="1" type="ORF">GCM10009775_32960</name>
</gene>
<dbReference type="EMBL" id="BAAAOF010000008">
    <property type="protein sequence ID" value="GAA1938290.1"/>
    <property type="molecule type" value="Genomic_DNA"/>
</dbReference>
<sequence>MVWAVPGVTAVVAVMNPRPRTAVSLMATFLRGLVAGVRVIHRVTFASVGRHGVVMCVVVVLAHAELPSTVRIRQMRVRPGKNAGHFGGGDRRTPWWVPIARR</sequence>
<reference evidence="1 2" key="1">
    <citation type="journal article" date="2019" name="Int. J. Syst. Evol. Microbiol.">
        <title>The Global Catalogue of Microorganisms (GCM) 10K type strain sequencing project: providing services to taxonomists for standard genome sequencing and annotation.</title>
        <authorList>
            <consortium name="The Broad Institute Genomics Platform"/>
            <consortium name="The Broad Institute Genome Sequencing Center for Infectious Disease"/>
            <person name="Wu L."/>
            <person name="Ma J."/>
        </authorList>
    </citation>
    <scope>NUCLEOTIDE SEQUENCE [LARGE SCALE GENOMIC DNA]</scope>
    <source>
        <strain evidence="1 2">JCM 14900</strain>
    </source>
</reference>
<evidence type="ECO:0000313" key="2">
    <source>
        <dbReference type="Proteomes" id="UP001501343"/>
    </source>
</evidence>
<comment type="caution">
    <text evidence="1">The sequence shown here is derived from an EMBL/GenBank/DDBJ whole genome shotgun (WGS) entry which is preliminary data.</text>
</comment>
<evidence type="ECO:0008006" key="3">
    <source>
        <dbReference type="Google" id="ProtNLM"/>
    </source>
</evidence>
<accession>A0ABN2PY47</accession>
<evidence type="ECO:0000313" key="1">
    <source>
        <dbReference type="EMBL" id="GAA1938290.1"/>
    </source>
</evidence>